<dbReference type="RefSeq" id="WP_158364501.1">
    <property type="nucleotide sequence ID" value="NZ_CP034900.1"/>
</dbReference>
<keyword evidence="10" id="KW-0282">Flagellum</keyword>
<gene>
    <name evidence="10" type="primary">flgF</name>
    <name evidence="10" type="ORF">D9V59_01705</name>
</gene>
<evidence type="ECO:0000256" key="4">
    <source>
        <dbReference type="ARBA" id="ARBA00038560"/>
    </source>
</evidence>
<dbReference type="InterPro" id="IPR001444">
    <property type="entry name" value="Flag_bb_rod_N"/>
</dbReference>
<evidence type="ECO:0000259" key="9">
    <source>
        <dbReference type="Pfam" id="PF22692"/>
    </source>
</evidence>
<comment type="subcellular location">
    <subcellularLocation>
        <location evidence="1 6">Bacterial flagellum basal body</location>
    </subcellularLocation>
</comment>
<evidence type="ECO:0000259" key="8">
    <source>
        <dbReference type="Pfam" id="PF06429"/>
    </source>
</evidence>
<feature type="domain" description="Flagellar hook protein FlgE/F/G-like D1" evidence="9">
    <location>
        <begin position="80"/>
        <end position="143"/>
    </location>
</feature>
<organism evidence="10 11">
    <name type="scientific">Buchnera aphidicola</name>
    <name type="common">Artemisaphis artemisicola</name>
    <dbReference type="NCBI Taxonomy" id="1241836"/>
    <lineage>
        <taxon>Bacteria</taxon>
        <taxon>Pseudomonadati</taxon>
        <taxon>Pseudomonadota</taxon>
        <taxon>Gammaproteobacteria</taxon>
        <taxon>Enterobacterales</taxon>
        <taxon>Erwiniaceae</taxon>
        <taxon>Buchnera</taxon>
    </lineage>
</organism>
<comment type="similarity">
    <text evidence="2 6">Belongs to the flagella basal body rod proteins family.</text>
</comment>
<evidence type="ECO:0000256" key="6">
    <source>
        <dbReference type="RuleBase" id="RU362116"/>
    </source>
</evidence>
<dbReference type="Proteomes" id="UP000298654">
    <property type="component" value="Chromosome"/>
</dbReference>
<dbReference type="NCBIfam" id="NF009281">
    <property type="entry name" value="PRK12641.1"/>
    <property type="match status" value="1"/>
</dbReference>
<dbReference type="Pfam" id="PF00460">
    <property type="entry name" value="Flg_bb_rod"/>
    <property type="match status" value="1"/>
</dbReference>
<dbReference type="PROSITE" id="PS00588">
    <property type="entry name" value="FLAGELLA_BB_ROD"/>
    <property type="match status" value="1"/>
</dbReference>
<dbReference type="EMBL" id="CP034900">
    <property type="protein sequence ID" value="QCI16010.1"/>
    <property type="molecule type" value="Genomic_DNA"/>
</dbReference>
<sequence>MENSIYNSMIAANQLLEKQTVISNNLANISTTGFKEKFNFTLKNQYMENFYNKDNKITKEYYNFFPGILNYTKRDLDLFIKDNGWLAVKDKNGNEAYTKNGHLKINSKRMLTIQNNEVLGNKCIIRIPRNVILKILSNGIITAIEKKKNSFSETKIGSLKLVHLPLQDLIQKENGLFYLKKNSLLNKNINHNNKITVQSGALEESNVNPSKNMIEMISNARQFDIQMKIISMCEKNSEYANQLFNI</sequence>
<reference evidence="10 11" key="2">
    <citation type="submission" date="2019-05" db="EMBL/GenBank/DDBJ databases">
        <title>Genome evolution of the obligate endosymbiont Buchnera aphidicola.</title>
        <authorList>
            <person name="Moran N.A."/>
        </authorList>
    </citation>
    <scope>NUCLEOTIDE SEQUENCE [LARGE SCALE GENOMIC DNA]</scope>
    <source>
        <strain evidence="10 11">Aar</strain>
    </source>
</reference>
<feature type="domain" description="Flagellar basal body rod protein N-terminal" evidence="7">
    <location>
        <begin position="5"/>
        <end position="35"/>
    </location>
</feature>
<dbReference type="PANTHER" id="PTHR30435:SF18">
    <property type="entry name" value="FLAGELLAR BASAL-BODY ROD PROTEIN FLGF"/>
    <property type="match status" value="1"/>
</dbReference>
<proteinExistence type="inferred from homology"/>
<evidence type="ECO:0000256" key="5">
    <source>
        <dbReference type="ARBA" id="ARBA00040228"/>
    </source>
</evidence>
<dbReference type="NCBIfam" id="NF009280">
    <property type="entry name" value="PRK12640.1"/>
    <property type="match status" value="1"/>
</dbReference>
<dbReference type="InterPro" id="IPR053967">
    <property type="entry name" value="LlgE_F_G-like_D1"/>
</dbReference>
<evidence type="ECO:0000313" key="10">
    <source>
        <dbReference type="EMBL" id="QCI16010.1"/>
    </source>
</evidence>
<evidence type="ECO:0000256" key="2">
    <source>
        <dbReference type="ARBA" id="ARBA00009677"/>
    </source>
</evidence>
<dbReference type="PANTHER" id="PTHR30435">
    <property type="entry name" value="FLAGELLAR PROTEIN"/>
    <property type="match status" value="1"/>
</dbReference>
<evidence type="ECO:0000256" key="3">
    <source>
        <dbReference type="ARBA" id="ARBA00023143"/>
    </source>
</evidence>
<evidence type="ECO:0000313" key="11">
    <source>
        <dbReference type="Proteomes" id="UP000298654"/>
    </source>
</evidence>
<dbReference type="InterPro" id="IPR037925">
    <property type="entry name" value="FlgE/F/G-like"/>
</dbReference>
<dbReference type="GO" id="GO:0071978">
    <property type="term" value="P:bacterial-type flagellum-dependent swarming motility"/>
    <property type="evidence" value="ECO:0007669"/>
    <property type="project" value="TreeGrafter"/>
</dbReference>
<name>A0A4D6XMU5_9GAMM</name>
<evidence type="ECO:0000259" key="7">
    <source>
        <dbReference type="Pfam" id="PF00460"/>
    </source>
</evidence>
<keyword evidence="10" id="KW-0966">Cell projection</keyword>
<feature type="domain" description="Flagellar basal-body/hook protein C-terminal" evidence="8">
    <location>
        <begin position="198"/>
        <end position="243"/>
    </location>
</feature>
<dbReference type="InterPro" id="IPR010930">
    <property type="entry name" value="Flg_bb/hook_C_dom"/>
</dbReference>
<dbReference type="InterPro" id="IPR020013">
    <property type="entry name" value="Flagellar_FlgE/F/G"/>
</dbReference>
<dbReference type="SUPFAM" id="SSF117143">
    <property type="entry name" value="Flagellar hook protein flgE"/>
    <property type="match status" value="1"/>
</dbReference>
<evidence type="ECO:0000256" key="1">
    <source>
        <dbReference type="ARBA" id="ARBA00004117"/>
    </source>
</evidence>
<dbReference type="NCBIfam" id="TIGR03506">
    <property type="entry name" value="FlgEFG_subfam"/>
    <property type="match status" value="1"/>
</dbReference>
<dbReference type="GO" id="GO:0030694">
    <property type="term" value="C:bacterial-type flagellum basal body, rod"/>
    <property type="evidence" value="ECO:0007669"/>
    <property type="project" value="UniProtKB-UniRule"/>
</dbReference>
<keyword evidence="10" id="KW-0969">Cilium</keyword>
<dbReference type="AlphaFoldDB" id="A0A4D6XMU5"/>
<comment type="subunit">
    <text evidence="4 6">The basal body constitutes a major portion of the flagellar organelle and consists of five rings (E,L,P,S, and M) mounted on a central rod. The rod consists of about 26 subunits of FlgG in the distal portion, and FlgB, FlgC and FlgF are thought to build up the proximal portion of the rod with about 6 subunits each.</text>
</comment>
<dbReference type="Pfam" id="PF06429">
    <property type="entry name" value="Flg_bbr_C"/>
    <property type="match status" value="1"/>
</dbReference>
<dbReference type="InterPro" id="IPR019776">
    <property type="entry name" value="Flagellar_basal_body_rod_CS"/>
</dbReference>
<protein>
    <recommendedName>
        <fullName evidence="5 6">Flagellar basal-body rod protein FlgF</fullName>
    </recommendedName>
</protein>
<dbReference type="Pfam" id="PF22692">
    <property type="entry name" value="LlgE_F_G_D1"/>
    <property type="match status" value="1"/>
</dbReference>
<keyword evidence="3 6" id="KW-0975">Bacterial flagellum</keyword>
<accession>A0A4D6XMU5</accession>
<reference evidence="10 11" key="1">
    <citation type="submission" date="2018-12" db="EMBL/GenBank/DDBJ databases">
        <authorList>
            <person name="Chong R.A."/>
        </authorList>
    </citation>
    <scope>NUCLEOTIDE SEQUENCE [LARGE SCALE GENOMIC DNA]</scope>
    <source>
        <strain evidence="10 11">Aar</strain>
    </source>
</reference>
<dbReference type="OrthoDB" id="9804559at2"/>